<dbReference type="AlphaFoldDB" id="A0A154I949"/>
<dbReference type="RefSeq" id="WP_062944932.1">
    <property type="nucleotide sequence ID" value="NZ_CP171844.1"/>
</dbReference>
<evidence type="ECO:0000313" key="2">
    <source>
        <dbReference type="EMBL" id="KZA97104.1"/>
    </source>
</evidence>
<proteinExistence type="predicted"/>
<dbReference type="EMBL" id="LVYU01000139">
    <property type="protein sequence ID" value="KZA97104.1"/>
    <property type="molecule type" value="Genomic_DNA"/>
</dbReference>
<accession>A0A154I949</accession>
<sequence length="157" mass="17046">MRTSLLSLALFTFSLSAAQAADFPLASCAGWNGTLVSRTGTDSNTAVMEGKLTQADFQEYCERDPGYETTAHGGKLTVEQCVATYTRENGKDTFRSTANCSEGTLSFEPSDGKPLRVTFPLPENSDVSCASGMPPLIEQFRLLCPQAAREFHLMDDE</sequence>
<keyword evidence="1" id="KW-0732">Signal</keyword>
<feature type="signal peptide" evidence="1">
    <location>
        <begin position="1"/>
        <end position="20"/>
    </location>
</feature>
<comment type="caution">
    <text evidence="2">The sequence shown here is derived from an EMBL/GenBank/DDBJ whole genome shotgun (WGS) entry which is preliminary data.</text>
</comment>
<reference evidence="2" key="1">
    <citation type="submission" date="2016-03" db="EMBL/GenBank/DDBJ databases">
        <title>Microsymbionts genomes from the relict species Vavilovia formosa.</title>
        <authorList>
            <person name="Chirak E."/>
            <person name="Kimeklis A."/>
            <person name="Kopat V."/>
            <person name="Andronov E."/>
        </authorList>
    </citation>
    <scope>NUCLEOTIDE SEQUENCE [LARGE SCALE GENOMIC DNA]</scope>
    <source>
        <strain evidence="2">Vaf12</strain>
    </source>
</reference>
<organism evidence="2">
    <name type="scientific">Rhizobium leguminosarum</name>
    <dbReference type="NCBI Taxonomy" id="384"/>
    <lineage>
        <taxon>Bacteria</taxon>
        <taxon>Pseudomonadati</taxon>
        <taxon>Pseudomonadota</taxon>
        <taxon>Alphaproteobacteria</taxon>
        <taxon>Hyphomicrobiales</taxon>
        <taxon>Rhizobiaceae</taxon>
        <taxon>Rhizobium/Agrobacterium group</taxon>
        <taxon>Rhizobium</taxon>
    </lineage>
</organism>
<evidence type="ECO:0008006" key="3">
    <source>
        <dbReference type="Google" id="ProtNLM"/>
    </source>
</evidence>
<gene>
    <name evidence="2" type="ORF">A4A59_32955</name>
</gene>
<evidence type="ECO:0000256" key="1">
    <source>
        <dbReference type="SAM" id="SignalP"/>
    </source>
</evidence>
<name>A0A154I949_RHILE</name>
<protein>
    <recommendedName>
        <fullName evidence="3">DUF3617 family protein</fullName>
    </recommendedName>
</protein>
<feature type="chain" id="PRO_5007595843" description="DUF3617 family protein" evidence="1">
    <location>
        <begin position="21"/>
        <end position="157"/>
    </location>
</feature>